<dbReference type="EnsemblMetazoa" id="MESCA007908-RA">
    <property type="protein sequence ID" value="MESCA007908-PA"/>
    <property type="gene ID" value="MESCA007908"/>
</dbReference>
<comment type="subcellular location">
    <subcellularLocation>
        <location evidence="1">Nucleus inner membrane</location>
        <topology evidence="1">Multi-pass membrane protein</topology>
    </subcellularLocation>
</comment>
<reference evidence="10" key="1">
    <citation type="submission" date="2013-02" db="EMBL/GenBank/DDBJ databases">
        <authorList>
            <person name="Hughes D."/>
        </authorList>
    </citation>
    <scope>NUCLEOTIDE SEQUENCE</scope>
    <source>
        <strain>Durham</strain>
        <strain evidence="10">NC isolate 2 -- Noor lab</strain>
    </source>
</reference>
<evidence type="ECO:0000313" key="9">
    <source>
        <dbReference type="EnsemblMetazoa" id="MESCA007908-PA"/>
    </source>
</evidence>
<protein>
    <recommendedName>
        <fullName evidence="7">Nuclear envelope membrane protein</fullName>
    </recommendedName>
    <alternativeName>
        <fullName evidence="6">Nuclear rim protein</fullName>
    </alternativeName>
</protein>
<dbReference type="AlphaFoldDB" id="T1GVU1"/>
<sequence>YLLDNWKHADSIILWQFNLDENQVLWWAFTITHTICWTVIYGGCLIMDLPEILGIKQVYYNMKHYAQPTVYKSHELRQLYQHIRHPSFISLTIIFCATNLMSLDRFILASMMTSYMYLGWSTDQNDVLYQKSQLIRKKYELNSFLNNKSKWMMETSTMMSK</sequence>
<evidence type="ECO:0000256" key="1">
    <source>
        <dbReference type="ARBA" id="ARBA00004473"/>
    </source>
</evidence>
<keyword evidence="4 8" id="KW-1133">Transmembrane helix</keyword>
<evidence type="ECO:0000256" key="7">
    <source>
        <dbReference type="ARBA" id="ARBA00032957"/>
    </source>
</evidence>
<reference evidence="9" key="2">
    <citation type="submission" date="2015-06" db="UniProtKB">
        <authorList>
            <consortium name="EnsemblMetazoa"/>
        </authorList>
    </citation>
    <scope>IDENTIFICATION</scope>
</reference>
<dbReference type="GO" id="GO:0005637">
    <property type="term" value="C:nuclear inner membrane"/>
    <property type="evidence" value="ECO:0007669"/>
    <property type="project" value="UniProtKB-SubCell"/>
</dbReference>
<dbReference type="EMBL" id="CAQQ02046234">
    <property type="status" value="NOT_ANNOTATED_CDS"/>
    <property type="molecule type" value="Genomic_DNA"/>
</dbReference>
<dbReference type="PANTHER" id="PTHR31040">
    <property type="entry name" value="NURIM"/>
    <property type="match status" value="1"/>
</dbReference>
<comment type="similarity">
    <text evidence="2">Belongs to the nurim family.</text>
</comment>
<evidence type="ECO:0000256" key="5">
    <source>
        <dbReference type="ARBA" id="ARBA00023136"/>
    </source>
</evidence>
<organism evidence="9 10">
    <name type="scientific">Megaselia scalaris</name>
    <name type="common">Humpbacked fly</name>
    <name type="synonym">Phora scalaris</name>
    <dbReference type="NCBI Taxonomy" id="36166"/>
    <lineage>
        <taxon>Eukaryota</taxon>
        <taxon>Metazoa</taxon>
        <taxon>Ecdysozoa</taxon>
        <taxon>Arthropoda</taxon>
        <taxon>Hexapoda</taxon>
        <taxon>Insecta</taxon>
        <taxon>Pterygota</taxon>
        <taxon>Neoptera</taxon>
        <taxon>Endopterygota</taxon>
        <taxon>Diptera</taxon>
        <taxon>Brachycera</taxon>
        <taxon>Muscomorpha</taxon>
        <taxon>Platypezoidea</taxon>
        <taxon>Phoridae</taxon>
        <taxon>Megaseliini</taxon>
        <taxon>Megaselia</taxon>
    </lineage>
</organism>
<name>T1GVU1_MEGSC</name>
<evidence type="ECO:0000256" key="8">
    <source>
        <dbReference type="SAM" id="Phobius"/>
    </source>
</evidence>
<evidence type="ECO:0000256" key="4">
    <source>
        <dbReference type="ARBA" id="ARBA00022989"/>
    </source>
</evidence>
<keyword evidence="10" id="KW-1185">Reference proteome</keyword>
<proteinExistence type="inferred from homology"/>
<evidence type="ECO:0000256" key="6">
    <source>
        <dbReference type="ARBA" id="ARBA00031700"/>
    </source>
</evidence>
<keyword evidence="3 8" id="KW-0812">Transmembrane</keyword>
<evidence type="ECO:0000313" key="10">
    <source>
        <dbReference type="Proteomes" id="UP000015102"/>
    </source>
</evidence>
<dbReference type="Proteomes" id="UP000015102">
    <property type="component" value="Unassembled WGS sequence"/>
</dbReference>
<dbReference type="OMA" id="WAFTITH"/>
<dbReference type="PANTHER" id="PTHR31040:SF1">
    <property type="entry name" value="NURIM"/>
    <property type="match status" value="1"/>
</dbReference>
<accession>T1GVU1</accession>
<dbReference type="InterPro" id="IPR033580">
    <property type="entry name" value="Nurim-like"/>
</dbReference>
<dbReference type="EMBL" id="CAQQ02046235">
    <property type="status" value="NOT_ANNOTATED_CDS"/>
    <property type="molecule type" value="Genomic_DNA"/>
</dbReference>
<feature type="transmembrane region" description="Helical" evidence="8">
    <location>
        <begin position="87"/>
        <end position="108"/>
    </location>
</feature>
<dbReference type="HOGENOM" id="CLU_1647942_0_0_1"/>
<keyword evidence="5 8" id="KW-0472">Membrane</keyword>
<feature type="transmembrane region" description="Helical" evidence="8">
    <location>
        <begin position="24"/>
        <end position="47"/>
    </location>
</feature>
<evidence type="ECO:0000256" key="3">
    <source>
        <dbReference type="ARBA" id="ARBA00022692"/>
    </source>
</evidence>
<evidence type="ECO:0000256" key="2">
    <source>
        <dbReference type="ARBA" id="ARBA00010631"/>
    </source>
</evidence>